<organism evidence="1 2">
    <name type="scientific">Panagrolaimus sp. JU765</name>
    <dbReference type="NCBI Taxonomy" id="591449"/>
    <lineage>
        <taxon>Eukaryota</taxon>
        <taxon>Metazoa</taxon>
        <taxon>Ecdysozoa</taxon>
        <taxon>Nematoda</taxon>
        <taxon>Chromadorea</taxon>
        <taxon>Rhabditida</taxon>
        <taxon>Tylenchina</taxon>
        <taxon>Panagrolaimomorpha</taxon>
        <taxon>Panagrolaimoidea</taxon>
        <taxon>Panagrolaimidae</taxon>
        <taxon>Panagrolaimus</taxon>
    </lineage>
</organism>
<protein>
    <submittedName>
        <fullName evidence="2">Protein kinase domain-containing protein</fullName>
    </submittedName>
</protein>
<evidence type="ECO:0000313" key="1">
    <source>
        <dbReference type="Proteomes" id="UP000887576"/>
    </source>
</evidence>
<evidence type="ECO:0000313" key="2">
    <source>
        <dbReference type="WBParaSite" id="JU765_v2.g12342.t1"/>
    </source>
</evidence>
<dbReference type="Proteomes" id="UP000887576">
    <property type="component" value="Unplaced"/>
</dbReference>
<reference evidence="2" key="1">
    <citation type="submission" date="2022-11" db="UniProtKB">
        <authorList>
            <consortium name="WormBaseParasite"/>
        </authorList>
    </citation>
    <scope>IDENTIFICATION</scope>
</reference>
<dbReference type="WBParaSite" id="JU765_v2.g12342.t1">
    <property type="protein sequence ID" value="JU765_v2.g12342.t1"/>
    <property type="gene ID" value="JU765_v2.g12342"/>
</dbReference>
<accession>A0AC34Q2N7</accession>
<proteinExistence type="predicted"/>
<sequence>MASSLGIPRILLNDDVVSIKTRADSNLDFDQPVDSSSVTENIFNYDFTPKSENRNSQVKRLNSYDSCVPIPDCFLHSTTISDEDFSHLEKKKRIDLNRSPFGEVFRYIEVKTMISMAGNVIKLESFDSWSTNPVQKEKKINALIEEIKTVMTLRHFRIAHLYGYYKGREKLIIFTEYLPKGSIYDKARKHPIEENNALKYFKQAAEGLRYIHSHNLSHGNVRASNLLITLSDDVKLADFSYSNEPAVDTFEETESNNVFKIKLFYASPESIHLLETGKKQPSSADIWALGCVLVTMLTQMPPFACRFESKTEREVFKIIADNFAKQEETRLSYTSAQLIPKSSEAVRKLLDFVMNENPSTRPTANQILEHQIFKNSDCCQQPPLFAFKTTPKNHVNNGCVRIEKPVNEMSVVAQEMEKLCPEQEKPASEKSKKSKNKINLCCSFFGSRIFIFLFLMLKWAIMVFAAALTLALISSMIFLSISIIYNLIKMSCQCELNEGFIVLIAIIFLPIIILLTTLCCNNACEKYNTAMQNGKYKKSRFYVNEPTNDVILCGIKVIHGINNRKKISTSKRTTDGTEGDLSSQSPGMLKTIADLA</sequence>
<name>A0AC34Q2N7_9BILA</name>